<accession>A0ABN1VJS7</accession>
<reference evidence="2 3" key="1">
    <citation type="journal article" date="2019" name="Int. J. Syst. Evol. Microbiol.">
        <title>The Global Catalogue of Microorganisms (GCM) 10K type strain sequencing project: providing services to taxonomists for standard genome sequencing and annotation.</title>
        <authorList>
            <consortium name="The Broad Institute Genomics Platform"/>
            <consortium name="The Broad Institute Genome Sequencing Center for Infectious Disease"/>
            <person name="Wu L."/>
            <person name="Ma J."/>
        </authorList>
    </citation>
    <scope>NUCLEOTIDE SEQUENCE [LARGE SCALE GENOMIC DNA]</scope>
    <source>
        <strain evidence="2 3">JCM 13004</strain>
    </source>
</reference>
<feature type="domain" description="Methyltransferase type 11" evidence="1">
    <location>
        <begin position="43"/>
        <end position="137"/>
    </location>
</feature>
<gene>
    <name evidence="2" type="ORF">GCM10009665_00160</name>
</gene>
<evidence type="ECO:0000259" key="1">
    <source>
        <dbReference type="Pfam" id="PF08241"/>
    </source>
</evidence>
<name>A0ABN1VJS7_9ACTN</name>
<comment type="caution">
    <text evidence="2">The sequence shown here is derived from an EMBL/GenBank/DDBJ whole genome shotgun (WGS) entry which is preliminary data.</text>
</comment>
<dbReference type="Proteomes" id="UP001500037">
    <property type="component" value="Unassembled WGS sequence"/>
</dbReference>
<dbReference type="Gene3D" id="3.40.50.150">
    <property type="entry name" value="Vaccinia Virus protein VP39"/>
    <property type="match status" value="1"/>
</dbReference>
<organism evidence="2 3">
    <name type="scientific">Kitasatospora nipponensis</name>
    <dbReference type="NCBI Taxonomy" id="258049"/>
    <lineage>
        <taxon>Bacteria</taxon>
        <taxon>Bacillati</taxon>
        <taxon>Actinomycetota</taxon>
        <taxon>Actinomycetes</taxon>
        <taxon>Kitasatosporales</taxon>
        <taxon>Streptomycetaceae</taxon>
        <taxon>Kitasatospora</taxon>
    </lineage>
</organism>
<dbReference type="PANTHER" id="PTHR45036:SF1">
    <property type="entry name" value="METHYLTRANSFERASE LIKE 7A"/>
    <property type="match status" value="1"/>
</dbReference>
<dbReference type="GO" id="GO:0032259">
    <property type="term" value="P:methylation"/>
    <property type="evidence" value="ECO:0007669"/>
    <property type="project" value="UniProtKB-KW"/>
</dbReference>
<dbReference type="CDD" id="cd02440">
    <property type="entry name" value="AdoMet_MTases"/>
    <property type="match status" value="1"/>
</dbReference>
<dbReference type="InterPro" id="IPR013216">
    <property type="entry name" value="Methyltransf_11"/>
</dbReference>
<keyword evidence="2" id="KW-0489">Methyltransferase</keyword>
<dbReference type="Pfam" id="PF08241">
    <property type="entry name" value="Methyltransf_11"/>
    <property type="match status" value="1"/>
</dbReference>
<dbReference type="PANTHER" id="PTHR45036">
    <property type="entry name" value="METHYLTRANSFERASE LIKE 7B"/>
    <property type="match status" value="1"/>
</dbReference>
<sequence length="211" mass="22893">MFQELSRRCFAAAYDTINGPAERAGLRERRRDLLARASGATIEIGAGTGLNLPHYPAAVDRLVLVEPDPHMRRRLRAHAAGLERSTEILDASVERLPFPDATFDTAVVTFALCSVPEEQVALAEIARVLRPGGRLLFLEHVRSGDPKVAAKQDSRPFPYPLIGCHPNRATLEAIEASPLTVESVLRGVVPKVPKVESPMIVGSARRPAPVG</sequence>
<dbReference type="GO" id="GO:0008168">
    <property type="term" value="F:methyltransferase activity"/>
    <property type="evidence" value="ECO:0007669"/>
    <property type="project" value="UniProtKB-KW"/>
</dbReference>
<evidence type="ECO:0000313" key="3">
    <source>
        <dbReference type="Proteomes" id="UP001500037"/>
    </source>
</evidence>
<dbReference type="RefSeq" id="WP_344437449.1">
    <property type="nucleotide sequence ID" value="NZ_BAAALF010000001.1"/>
</dbReference>
<dbReference type="InterPro" id="IPR052356">
    <property type="entry name" value="Thiol_S-MT"/>
</dbReference>
<protein>
    <submittedName>
        <fullName evidence="2">Class I SAM-dependent methyltransferase</fullName>
    </submittedName>
</protein>
<dbReference type="InterPro" id="IPR029063">
    <property type="entry name" value="SAM-dependent_MTases_sf"/>
</dbReference>
<dbReference type="SUPFAM" id="SSF53335">
    <property type="entry name" value="S-adenosyl-L-methionine-dependent methyltransferases"/>
    <property type="match status" value="1"/>
</dbReference>
<dbReference type="EMBL" id="BAAALF010000001">
    <property type="protein sequence ID" value="GAA1214385.1"/>
    <property type="molecule type" value="Genomic_DNA"/>
</dbReference>
<evidence type="ECO:0000313" key="2">
    <source>
        <dbReference type="EMBL" id="GAA1214385.1"/>
    </source>
</evidence>
<keyword evidence="2" id="KW-0808">Transferase</keyword>
<proteinExistence type="predicted"/>
<keyword evidence="3" id="KW-1185">Reference proteome</keyword>